<gene>
    <name evidence="1" type="ORF">FE782_22365</name>
</gene>
<keyword evidence="2" id="KW-1185">Reference proteome</keyword>
<dbReference type="RefSeq" id="WP_138196564.1">
    <property type="nucleotide sequence ID" value="NZ_VCIW01000017.1"/>
</dbReference>
<name>A0A5R9G7M1_9BACL</name>
<dbReference type="OrthoDB" id="2083326at2"/>
<protein>
    <submittedName>
        <fullName evidence="1">Uncharacterized protein</fullName>
    </submittedName>
</protein>
<dbReference type="EMBL" id="VCIW01000017">
    <property type="protein sequence ID" value="TLS50080.1"/>
    <property type="molecule type" value="Genomic_DNA"/>
</dbReference>
<comment type="caution">
    <text evidence="1">The sequence shown here is derived from an EMBL/GenBank/DDBJ whole genome shotgun (WGS) entry which is preliminary data.</text>
</comment>
<sequence>MSENGISSVVETINSHIQKELWFDFEIIRYERNELVVGGGKSLSYPHELEIHFKGVVFVSAPVEWRTDTSRAVFLILEGDEASKVNTKFQVEQGCYIFKFVPEDYPEDFSCLIGASRLEVKFREQT</sequence>
<reference evidence="1 2" key="1">
    <citation type="submission" date="2019-05" db="EMBL/GenBank/DDBJ databases">
        <authorList>
            <person name="Narsing Rao M.P."/>
            <person name="Li W.J."/>
        </authorList>
    </citation>
    <scope>NUCLEOTIDE SEQUENCE [LARGE SCALE GENOMIC DNA]</scope>
    <source>
        <strain evidence="1 2">SYSU_K30003</strain>
    </source>
</reference>
<proteinExistence type="predicted"/>
<evidence type="ECO:0000313" key="1">
    <source>
        <dbReference type="EMBL" id="TLS50080.1"/>
    </source>
</evidence>
<dbReference type="AlphaFoldDB" id="A0A5R9G7M1"/>
<accession>A0A5R9G7M1</accession>
<dbReference type="Proteomes" id="UP000309676">
    <property type="component" value="Unassembled WGS sequence"/>
</dbReference>
<evidence type="ECO:0000313" key="2">
    <source>
        <dbReference type="Proteomes" id="UP000309676"/>
    </source>
</evidence>
<organism evidence="1 2">
    <name type="scientific">Paenibacillus antri</name>
    <dbReference type="NCBI Taxonomy" id="2582848"/>
    <lineage>
        <taxon>Bacteria</taxon>
        <taxon>Bacillati</taxon>
        <taxon>Bacillota</taxon>
        <taxon>Bacilli</taxon>
        <taxon>Bacillales</taxon>
        <taxon>Paenibacillaceae</taxon>
        <taxon>Paenibacillus</taxon>
    </lineage>
</organism>